<accession>A0A061RX47</accession>
<dbReference type="EMBL" id="GBEZ01010321">
    <property type="protein sequence ID" value="JAC75344.1"/>
    <property type="molecule type" value="Transcribed_RNA"/>
</dbReference>
<protein>
    <submittedName>
        <fullName evidence="1">Uncharacterized protein</fullName>
    </submittedName>
</protein>
<evidence type="ECO:0000313" key="1">
    <source>
        <dbReference type="EMBL" id="JAC75344.1"/>
    </source>
</evidence>
<proteinExistence type="predicted"/>
<gene>
    <name evidence="1" type="ORF">TSPGSL018_23361</name>
</gene>
<organism evidence="1">
    <name type="scientific">Tetraselmis sp. GSL018</name>
    <dbReference type="NCBI Taxonomy" id="582737"/>
    <lineage>
        <taxon>Eukaryota</taxon>
        <taxon>Viridiplantae</taxon>
        <taxon>Chlorophyta</taxon>
        <taxon>core chlorophytes</taxon>
        <taxon>Chlorodendrophyceae</taxon>
        <taxon>Chlorodendrales</taxon>
        <taxon>Chlorodendraceae</taxon>
        <taxon>Tetraselmis</taxon>
    </lineage>
</organism>
<sequence>KVPNNQKNSTSGACPFTSKFCQQVNKDLQNSHSKKAVSFSREKTMKDSAIFESGKNTCVPDRRPLSLPRA</sequence>
<dbReference type="AlphaFoldDB" id="A0A061RX47"/>
<feature type="non-terminal residue" evidence="1">
    <location>
        <position position="1"/>
    </location>
</feature>
<reference evidence="1" key="1">
    <citation type="submission" date="2014-05" db="EMBL/GenBank/DDBJ databases">
        <title>The transcriptome of the halophilic microalga Tetraselmis sp. GSL018 isolated from the Great Salt Lake, Utah.</title>
        <authorList>
            <person name="Jinkerson R.E."/>
            <person name="D'Adamo S."/>
            <person name="Posewitz M.C."/>
        </authorList>
    </citation>
    <scope>NUCLEOTIDE SEQUENCE</scope>
    <source>
        <strain evidence="1">GSL018</strain>
    </source>
</reference>
<name>A0A061RX47_9CHLO</name>
<feature type="non-terminal residue" evidence="1">
    <location>
        <position position="70"/>
    </location>
</feature>